<dbReference type="InterPro" id="IPR041577">
    <property type="entry name" value="RT_RNaseH_2"/>
</dbReference>
<keyword evidence="8" id="KW-0064">Aspartyl protease</keyword>
<dbReference type="InterPro" id="IPR000477">
    <property type="entry name" value="RT_dom"/>
</dbReference>
<evidence type="ECO:0000256" key="6">
    <source>
        <dbReference type="ARBA" id="ARBA00022722"/>
    </source>
</evidence>
<keyword evidence="10" id="KW-0378">Hydrolase</keyword>
<evidence type="ECO:0000256" key="9">
    <source>
        <dbReference type="ARBA" id="ARBA00022759"/>
    </source>
</evidence>
<evidence type="ECO:0000256" key="14">
    <source>
        <dbReference type="ARBA" id="ARBA00022932"/>
    </source>
</evidence>
<dbReference type="PROSITE" id="PS50878">
    <property type="entry name" value="RT_POL"/>
    <property type="match status" value="1"/>
</dbReference>
<dbReference type="Gene3D" id="1.10.340.70">
    <property type="match status" value="1"/>
</dbReference>
<dbReference type="PROSITE" id="PS50994">
    <property type="entry name" value="INTEGRASE"/>
    <property type="match status" value="1"/>
</dbReference>
<evidence type="ECO:0000256" key="2">
    <source>
        <dbReference type="ARBA" id="ARBA00012180"/>
    </source>
</evidence>
<evidence type="ECO:0000256" key="15">
    <source>
        <dbReference type="ARBA" id="ARBA00023125"/>
    </source>
</evidence>
<dbReference type="InterPro" id="IPR032549">
    <property type="entry name" value="DUF4939"/>
</dbReference>
<dbReference type="CDD" id="cd00303">
    <property type="entry name" value="retropepsin_like"/>
    <property type="match status" value="1"/>
</dbReference>
<dbReference type="FunFam" id="1.10.340.70:FF:000001">
    <property type="entry name" value="Retrovirus-related Pol polyprotein from transposon gypsy-like Protein"/>
    <property type="match status" value="1"/>
</dbReference>
<keyword evidence="3" id="KW-0645">Protease</keyword>
<feature type="non-terminal residue" evidence="22">
    <location>
        <position position="1371"/>
    </location>
</feature>
<evidence type="ECO:0000256" key="3">
    <source>
        <dbReference type="ARBA" id="ARBA00022670"/>
    </source>
</evidence>
<dbReference type="GO" id="GO:0046872">
    <property type="term" value="F:metal ion binding"/>
    <property type="evidence" value="ECO:0007669"/>
    <property type="project" value="UniProtKB-KW"/>
</dbReference>
<evidence type="ECO:0000256" key="5">
    <source>
        <dbReference type="ARBA" id="ARBA00022695"/>
    </source>
</evidence>
<dbReference type="Pfam" id="PF00078">
    <property type="entry name" value="RVT_1"/>
    <property type="match status" value="1"/>
</dbReference>
<keyword evidence="5" id="KW-0548">Nucleotidyltransferase</keyword>
<dbReference type="Gene3D" id="3.10.20.370">
    <property type="match status" value="1"/>
</dbReference>
<evidence type="ECO:0000256" key="13">
    <source>
        <dbReference type="ARBA" id="ARBA00022918"/>
    </source>
</evidence>
<keyword evidence="7" id="KW-0479">Metal-binding</keyword>
<protein>
    <recommendedName>
        <fullName evidence="18">Gypsy retrotransposon integrase-like protein 1</fullName>
        <ecNumber evidence="2">3.1.26.4</ecNumber>
    </recommendedName>
</protein>
<dbReference type="InterPro" id="IPR043502">
    <property type="entry name" value="DNA/RNA_pol_sf"/>
</dbReference>
<keyword evidence="6" id="KW-0540">Nuclease</keyword>
<accession>A0ABD0MDF9</accession>
<proteinExistence type="inferred from homology"/>
<keyword evidence="17" id="KW-0511">Multifunctional enzyme</keyword>
<dbReference type="Pfam" id="PF17921">
    <property type="entry name" value="Integrase_H2C2"/>
    <property type="match status" value="1"/>
</dbReference>
<keyword evidence="16" id="KW-0233">DNA recombination</keyword>
<keyword evidence="11" id="KW-0460">Magnesium</keyword>
<dbReference type="Pfam" id="PF00665">
    <property type="entry name" value="rve"/>
    <property type="match status" value="1"/>
</dbReference>
<dbReference type="GO" id="GO:0003677">
    <property type="term" value="F:DNA binding"/>
    <property type="evidence" value="ECO:0007669"/>
    <property type="project" value="UniProtKB-KW"/>
</dbReference>
<dbReference type="GO" id="GO:0006310">
    <property type="term" value="P:DNA recombination"/>
    <property type="evidence" value="ECO:0007669"/>
    <property type="project" value="UniProtKB-KW"/>
</dbReference>
<dbReference type="InterPro" id="IPR036397">
    <property type="entry name" value="RNaseH_sf"/>
</dbReference>
<evidence type="ECO:0000313" key="22">
    <source>
        <dbReference type="EMBL" id="KAL0146801.1"/>
    </source>
</evidence>
<dbReference type="SUPFAM" id="SSF56672">
    <property type="entry name" value="DNA/RNA polymerases"/>
    <property type="match status" value="1"/>
</dbReference>
<dbReference type="InterPro" id="IPR050951">
    <property type="entry name" value="Retrovirus_Pol_polyprotein"/>
</dbReference>
<evidence type="ECO:0000256" key="8">
    <source>
        <dbReference type="ARBA" id="ARBA00022750"/>
    </source>
</evidence>
<sequence>MEAGPVEEAAPASNLEHILAALSEQATTIQRHDQALSEILCLLNPHSQTTMAQVATSQSAPLPTPEPKLPPPQRFDGSPKNCRGFITQCTLIFQLQPSCFPTDSSKVVYIITLLTGKALDWASALWDKDRDEEGVPPFSGPWRGRTPTPKTILGFPHGWDEHAPRAIFHHALSPKLKDELAFRDSPSDLESLIDLAIRVDHRLKERQTEREQETVTARPDNIVYPTLDPEEPMQLGATRITPSERTRRMRERGPGAKIGVIPCPISSGLTIQAVISLEQLHQVEVFIDSGAAGNFMDLKCAQDLSLDLLPLQIPLKISAVDGNPLGLGQIHQCTTALQVRIGDHQENLQFHIIHSPNIPIILGHPWLVTHNPLIDWSKGVVLSWGCNSSNLHTISGQSTKCHTLCHYPLPLETQPEPPRHPEAISMDIMTIPKPQITLKSSSTPPKLSRVPPEYSDLAEVFSKTRAASLPPHRPYDCPIDLLPGTCPPHGRLYSLSGPERVAMEKYLQESLDNGFIRPSTSPAGAGFFFVDKKDGSLRPCIDYRGLNNITIKNRYPLPLMTTAFEILQEATIFTKLDLRNAYHLVRIRQGDEWKTAFNTPTGHYEYQVMPFGLANAPAVFQSFINDVLREMLNIFVFVYLDDILIFSRNHQEHVKHIRRVLVELLKHGLFVKLEKSEFHVSSVTFLGFIISKGSLQMDPSKIRAVLDWPQPTTVKEVQRFLGFANFYRRFIRNFSSIAEPLTSLTKKVNTPFTWNNKASTAFNTLKQRFTSAPILTLPDPELPFILEVDASDIGVGAALSQRSKTDNKLHPCAFYSHRLTPTQANYDIGNRELLAIKLALEEWRHWLEGASHPFLIWTDHQNFTYIQNAKRLNARQARWSLFFNRYNFTLSFHPGSKNIKPDALSRQFEPPEKPMCPEPIVPGSRIVAPILWDLESSIRKAQQHQPDPGNGPSGSLFVPNSVRSNVLQWAHSSSPSGHPGITRTYKLIRRKFWWPMMREDIQEFVSSCSTCAQSKEPQARPQGFLHPLSIPSRPWSHISLDFITGLPLSQGNTVILVVEDRFSKMCHLLPLPKLPTANQTAELLMRHVFKMHGFPQDIVSDQGPQFSSRSWKAFGRLIGSSISLSSGHHPQSNGQTERVNQEVEKTLRCLTRDNHSTWTSQLTWVKFAHNTLHHSSINMSPFKCVYGFPPPLFPGQEPYLEVPAATRFIHSCRCSWQKARVSLRRAVHNQQKQANRYRRAGHSLRTGQRVWLSTRNLLLGVESRKLAPRYVGPFKIIKRIIPVSYRLLLPRALKIHPTFHVSQLKPVLCSTLHPNRAPTPASSIVDGHPVFTVCRLLKTQYLERTWVSAKDILDPSLIKEFHQAQREHQGN</sequence>
<evidence type="ECO:0000256" key="10">
    <source>
        <dbReference type="ARBA" id="ARBA00022801"/>
    </source>
</evidence>
<name>A0ABD0MDF9_CIRMR</name>
<dbReference type="Gene3D" id="3.30.70.270">
    <property type="match status" value="2"/>
</dbReference>
<dbReference type="InterPro" id="IPR043128">
    <property type="entry name" value="Rev_trsase/Diguanyl_cyclase"/>
</dbReference>
<dbReference type="InterPro" id="IPR012337">
    <property type="entry name" value="RNaseH-like_sf"/>
</dbReference>
<dbReference type="Pfam" id="PF16297">
    <property type="entry name" value="DUF4939"/>
    <property type="match status" value="1"/>
</dbReference>
<dbReference type="CDD" id="cd09274">
    <property type="entry name" value="RNase_HI_RT_Ty3"/>
    <property type="match status" value="1"/>
</dbReference>
<dbReference type="EMBL" id="JAMKFB020000850">
    <property type="protein sequence ID" value="KAL0146801.1"/>
    <property type="molecule type" value="Genomic_DNA"/>
</dbReference>
<comment type="caution">
    <text evidence="22">The sequence shown here is derived from an EMBL/GenBank/DDBJ whole genome shotgun (WGS) entry which is preliminary data.</text>
</comment>
<dbReference type="PANTHER" id="PTHR37984">
    <property type="entry name" value="PROTEIN CBG26694"/>
    <property type="match status" value="1"/>
</dbReference>
<comment type="similarity">
    <text evidence="1">Belongs to the beta type-B retroviral polymerase family. HERV class-II K(HML-2) pol subfamily.</text>
</comment>
<dbReference type="EC" id="3.1.26.4" evidence="2"/>
<dbReference type="Gene3D" id="2.40.70.10">
    <property type="entry name" value="Acid Proteases"/>
    <property type="match status" value="1"/>
</dbReference>
<dbReference type="GO" id="GO:0003887">
    <property type="term" value="F:DNA-directed DNA polymerase activity"/>
    <property type="evidence" value="ECO:0007669"/>
    <property type="project" value="UniProtKB-KW"/>
</dbReference>
<feature type="domain" description="Integrase catalytic" evidence="21">
    <location>
        <begin position="1030"/>
        <end position="1189"/>
    </location>
</feature>
<evidence type="ECO:0000256" key="4">
    <source>
        <dbReference type="ARBA" id="ARBA00022679"/>
    </source>
</evidence>
<dbReference type="Gene3D" id="3.10.10.10">
    <property type="entry name" value="HIV Type 1 Reverse Transcriptase, subunit A, domain 1"/>
    <property type="match status" value="1"/>
</dbReference>
<keyword evidence="23" id="KW-1185">Reference proteome</keyword>
<evidence type="ECO:0000259" key="20">
    <source>
        <dbReference type="PROSITE" id="PS50878"/>
    </source>
</evidence>
<evidence type="ECO:0000256" key="1">
    <source>
        <dbReference type="ARBA" id="ARBA00010879"/>
    </source>
</evidence>
<keyword evidence="15" id="KW-0238">DNA-binding</keyword>
<evidence type="ECO:0000256" key="18">
    <source>
        <dbReference type="ARBA" id="ARBA00039658"/>
    </source>
</evidence>
<gene>
    <name evidence="22" type="ORF">M9458_057740</name>
</gene>
<dbReference type="InterPro" id="IPR021109">
    <property type="entry name" value="Peptidase_aspartic_dom_sf"/>
</dbReference>
<feature type="region of interest" description="Disordered" evidence="19">
    <location>
        <begin position="52"/>
        <end position="74"/>
    </location>
</feature>
<dbReference type="GO" id="GO:0006508">
    <property type="term" value="P:proteolysis"/>
    <property type="evidence" value="ECO:0007669"/>
    <property type="project" value="UniProtKB-KW"/>
</dbReference>
<evidence type="ECO:0000256" key="17">
    <source>
        <dbReference type="ARBA" id="ARBA00023268"/>
    </source>
</evidence>
<dbReference type="FunFam" id="3.10.20.370:FF:000003">
    <property type="entry name" value="Transposon Tf2-6 polyprotein"/>
    <property type="match status" value="1"/>
</dbReference>
<dbReference type="CDD" id="cd01647">
    <property type="entry name" value="RT_LTR"/>
    <property type="match status" value="1"/>
</dbReference>
<dbReference type="InterPro" id="IPR041588">
    <property type="entry name" value="Integrase_H2C2"/>
</dbReference>
<dbReference type="InterPro" id="IPR001584">
    <property type="entry name" value="Integrase_cat-core"/>
</dbReference>
<dbReference type="GO" id="GO:0015074">
    <property type="term" value="P:DNA integration"/>
    <property type="evidence" value="ECO:0007669"/>
    <property type="project" value="UniProtKB-KW"/>
</dbReference>
<dbReference type="PANTHER" id="PTHR37984:SF5">
    <property type="entry name" value="PROTEIN NYNRIN-LIKE"/>
    <property type="match status" value="1"/>
</dbReference>
<reference evidence="22 23" key="1">
    <citation type="submission" date="2024-05" db="EMBL/GenBank/DDBJ databases">
        <title>Genome sequencing and assembly of Indian major carp, Cirrhinus mrigala (Hamilton, 1822).</title>
        <authorList>
            <person name="Mohindra V."/>
            <person name="Chowdhury L.M."/>
            <person name="Lal K."/>
            <person name="Jena J.K."/>
        </authorList>
    </citation>
    <scope>NUCLEOTIDE SEQUENCE [LARGE SCALE GENOMIC DNA]</scope>
    <source>
        <strain evidence="22">CM1030</strain>
        <tissue evidence="22">Blood</tissue>
    </source>
</reference>
<feature type="compositionally biased region" description="Pro residues" evidence="19">
    <location>
        <begin position="62"/>
        <end position="73"/>
    </location>
</feature>
<evidence type="ECO:0000256" key="12">
    <source>
        <dbReference type="ARBA" id="ARBA00022908"/>
    </source>
</evidence>
<dbReference type="Proteomes" id="UP001529510">
    <property type="component" value="Unassembled WGS sequence"/>
</dbReference>
<keyword evidence="4" id="KW-0808">Transferase</keyword>
<evidence type="ECO:0000256" key="7">
    <source>
        <dbReference type="ARBA" id="ARBA00022723"/>
    </source>
</evidence>
<dbReference type="GO" id="GO:0004190">
    <property type="term" value="F:aspartic-type endopeptidase activity"/>
    <property type="evidence" value="ECO:0007669"/>
    <property type="project" value="UniProtKB-KW"/>
</dbReference>
<dbReference type="SUPFAM" id="SSF50630">
    <property type="entry name" value="Acid proteases"/>
    <property type="match status" value="1"/>
</dbReference>
<evidence type="ECO:0000256" key="19">
    <source>
        <dbReference type="SAM" id="MobiDB-lite"/>
    </source>
</evidence>
<organism evidence="22 23">
    <name type="scientific">Cirrhinus mrigala</name>
    <name type="common">Mrigala</name>
    <dbReference type="NCBI Taxonomy" id="683832"/>
    <lineage>
        <taxon>Eukaryota</taxon>
        <taxon>Metazoa</taxon>
        <taxon>Chordata</taxon>
        <taxon>Craniata</taxon>
        <taxon>Vertebrata</taxon>
        <taxon>Euteleostomi</taxon>
        <taxon>Actinopterygii</taxon>
        <taxon>Neopterygii</taxon>
        <taxon>Teleostei</taxon>
        <taxon>Ostariophysi</taxon>
        <taxon>Cypriniformes</taxon>
        <taxon>Cyprinidae</taxon>
        <taxon>Labeoninae</taxon>
        <taxon>Labeonini</taxon>
        <taxon>Cirrhinus</taxon>
    </lineage>
</organism>
<dbReference type="FunFam" id="3.30.70.270:FF:000020">
    <property type="entry name" value="Transposon Tf2-6 polyprotein-like Protein"/>
    <property type="match status" value="1"/>
</dbReference>
<dbReference type="Pfam" id="PF24626">
    <property type="entry name" value="SH3_Tf2-1"/>
    <property type="match status" value="1"/>
</dbReference>
<dbReference type="FunFam" id="3.30.420.10:FF:000032">
    <property type="entry name" value="Retrovirus-related Pol polyprotein from transposon 297-like Protein"/>
    <property type="match status" value="1"/>
</dbReference>
<evidence type="ECO:0000259" key="21">
    <source>
        <dbReference type="PROSITE" id="PS50994"/>
    </source>
</evidence>
<keyword evidence="13" id="KW-0695">RNA-directed DNA polymerase</keyword>
<feature type="domain" description="Reverse transcriptase" evidence="20">
    <location>
        <begin position="511"/>
        <end position="690"/>
    </location>
</feature>
<dbReference type="Gene3D" id="3.30.420.10">
    <property type="entry name" value="Ribonuclease H-like superfamily/Ribonuclease H"/>
    <property type="match status" value="1"/>
</dbReference>
<evidence type="ECO:0000313" key="23">
    <source>
        <dbReference type="Proteomes" id="UP001529510"/>
    </source>
</evidence>
<keyword evidence="14" id="KW-0239">DNA-directed DNA polymerase</keyword>
<dbReference type="GO" id="GO:0003964">
    <property type="term" value="F:RNA-directed DNA polymerase activity"/>
    <property type="evidence" value="ECO:0007669"/>
    <property type="project" value="UniProtKB-KW"/>
</dbReference>
<dbReference type="InterPro" id="IPR056924">
    <property type="entry name" value="SH3_Tf2-1"/>
</dbReference>
<dbReference type="GO" id="GO:0004523">
    <property type="term" value="F:RNA-DNA hybrid ribonuclease activity"/>
    <property type="evidence" value="ECO:0007669"/>
    <property type="project" value="UniProtKB-EC"/>
</dbReference>
<dbReference type="SUPFAM" id="SSF53098">
    <property type="entry name" value="Ribonuclease H-like"/>
    <property type="match status" value="1"/>
</dbReference>
<evidence type="ECO:0000256" key="11">
    <source>
        <dbReference type="ARBA" id="ARBA00022842"/>
    </source>
</evidence>
<evidence type="ECO:0000256" key="16">
    <source>
        <dbReference type="ARBA" id="ARBA00023172"/>
    </source>
</evidence>
<keyword evidence="9" id="KW-0255">Endonuclease</keyword>
<dbReference type="Pfam" id="PF17919">
    <property type="entry name" value="RT_RNaseH_2"/>
    <property type="match status" value="1"/>
</dbReference>
<keyword evidence="12" id="KW-0229">DNA integration</keyword>